<keyword evidence="4 5" id="KW-0472">Membrane</keyword>
<feature type="transmembrane region" description="Helical" evidence="5">
    <location>
        <begin position="114"/>
        <end position="135"/>
    </location>
</feature>
<organism evidence="7 8">
    <name type="scientific">Candidatus Acidiferrum panamense</name>
    <dbReference type="NCBI Taxonomy" id="2741543"/>
    <lineage>
        <taxon>Bacteria</taxon>
        <taxon>Pseudomonadati</taxon>
        <taxon>Acidobacteriota</taxon>
        <taxon>Terriglobia</taxon>
        <taxon>Candidatus Acidiferrales</taxon>
        <taxon>Candidatus Acidiferrum</taxon>
    </lineage>
</organism>
<comment type="similarity">
    <text evidence="5 6">Belongs to the complex I subunit 1 family.</text>
</comment>
<dbReference type="PANTHER" id="PTHR11432:SF3">
    <property type="entry name" value="NADH-UBIQUINONE OXIDOREDUCTASE CHAIN 1"/>
    <property type="match status" value="1"/>
</dbReference>
<dbReference type="InterPro" id="IPR018086">
    <property type="entry name" value="NADH_UbQ_OxRdtase_su1_CS"/>
</dbReference>
<feature type="transmembrane region" description="Helical" evidence="5">
    <location>
        <begin position="337"/>
        <end position="357"/>
    </location>
</feature>
<dbReference type="EMBL" id="JACDQQ010000502">
    <property type="protein sequence ID" value="MBA0084371.1"/>
    <property type="molecule type" value="Genomic_DNA"/>
</dbReference>
<name>A0A7V8NN40_9BACT</name>
<keyword evidence="2 5" id="KW-0812">Transmembrane</keyword>
<evidence type="ECO:0000313" key="8">
    <source>
        <dbReference type="Proteomes" id="UP000567293"/>
    </source>
</evidence>
<dbReference type="GO" id="GO:0009060">
    <property type="term" value="P:aerobic respiration"/>
    <property type="evidence" value="ECO:0007669"/>
    <property type="project" value="TreeGrafter"/>
</dbReference>
<comment type="subcellular location">
    <subcellularLocation>
        <location evidence="5 6">Cell membrane</location>
        <topology evidence="5 6">Multi-pass membrane protein</topology>
    </subcellularLocation>
    <subcellularLocation>
        <location evidence="1">Membrane</location>
        <topology evidence="1">Multi-pass membrane protein</topology>
    </subcellularLocation>
</comment>
<evidence type="ECO:0000256" key="5">
    <source>
        <dbReference type="HAMAP-Rule" id="MF_01350"/>
    </source>
</evidence>
<gene>
    <name evidence="5 7" type="primary">nuoH</name>
    <name evidence="7" type="ORF">HRJ53_05185</name>
</gene>
<dbReference type="GO" id="GO:0048038">
    <property type="term" value="F:quinone binding"/>
    <property type="evidence" value="ECO:0007669"/>
    <property type="project" value="UniProtKB-KW"/>
</dbReference>
<keyword evidence="3 5" id="KW-1133">Transmembrane helix</keyword>
<dbReference type="GO" id="GO:0005886">
    <property type="term" value="C:plasma membrane"/>
    <property type="evidence" value="ECO:0007669"/>
    <property type="project" value="UniProtKB-SubCell"/>
</dbReference>
<feature type="transmembrane region" description="Helical" evidence="5">
    <location>
        <begin position="156"/>
        <end position="176"/>
    </location>
</feature>
<dbReference type="GO" id="GO:0016655">
    <property type="term" value="F:oxidoreductase activity, acting on NAD(P)H, quinone or similar compound as acceptor"/>
    <property type="evidence" value="ECO:0007669"/>
    <property type="project" value="UniProtKB-UniRule"/>
</dbReference>
<keyword evidence="8" id="KW-1185">Reference proteome</keyword>
<sequence length="402" mass="44601">MFIAIAKIAVLLFIVLTVNAYLTWFERKVVAHIQSRWGPYRVGPHGLLQPLADGVKFFFKEDPTPAGVDRFVYYLAPLLALGLALTSIAIIPFGPEPLRLFGHDIYLGIAPPNLNIGILALFAITALGVYGVALAGWASNSKYPLLGGLRSSAQMVSYELTLTMSVVGVLLMAGSFNLRDIINAQAPLAGDPDHGMIAWNIWPQFLGFFCFFTAAVAETNRVPFDLPEAEQELVAGFNTEYASFKFAMFFIAEYTSMITVSCLCTIMFFGGWLSPFPASWTLTHYLPSVILIPFGLWVILDGFRYETTLGRLVLPAVGTVITALGLAFIVFPQVNAFIQAPFWFISKVLLFLFVYVWMRGTLPRFRYDQLMAFGWKLLLPVSIINVAITSFVILAKMQWGAK</sequence>
<dbReference type="EC" id="7.1.1.-" evidence="5"/>
<proteinExistence type="inferred from homology"/>
<protein>
    <recommendedName>
        <fullName evidence="5">NADH-quinone oxidoreductase subunit H</fullName>
        <ecNumber evidence="5">7.1.1.-</ecNumber>
    </recommendedName>
    <alternativeName>
        <fullName evidence="5">NADH dehydrogenase I subunit H</fullName>
    </alternativeName>
    <alternativeName>
        <fullName evidence="5">NDH-1 subunit H</fullName>
    </alternativeName>
</protein>
<feature type="transmembrane region" description="Helical" evidence="5">
    <location>
        <begin position="377"/>
        <end position="399"/>
    </location>
</feature>
<keyword evidence="5 6" id="KW-0520">NAD</keyword>
<keyword evidence="7" id="KW-0560">Oxidoreductase</keyword>
<evidence type="ECO:0000313" key="7">
    <source>
        <dbReference type="EMBL" id="MBA0084371.1"/>
    </source>
</evidence>
<keyword evidence="5" id="KW-0874">Quinone</keyword>
<reference evidence="7" key="1">
    <citation type="submission" date="2020-06" db="EMBL/GenBank/DDBJ databases">
        <title>Legume-microbial interactions unlock mineral nutrients during tropical forest succession.</title>
        <authorList>
            <person name="Epihov D.Z."/>
        </authorList>
    </citation>
    <scope>NUCLEOTIDE SEQUENCE [LARGE SCALE GENOMIC DNA]</scope>
    <source>
        <strain evidence="7">Pan2503</strain>
    </source>
</reference>
<comment type="caution">
    <text evidence="7">The sequence shown here is derived from an EMBL/GenBank/DDBJ whole genome shotgun (WGS) entry which is preliminary data.</text>
</comment>
<comment type="catalytic activity">
    <reaction evidence="5">
        <text>a quinone + NADH + 5 H(+)(in) = a quinol + NAD(+) + 4 H(+)(out)</text>
        <dbReference type="Rhea" id="RHEA:57888"/>
        <dbReference type="ChEBI" id="CHEBI:15378"/>
        <dbReference type="ChEBI" id="CHEBI:24646"/>
        <dbReference type="ChEBI" id="CHEBI:57540"/>
        <dbReference type="ChEBI" id="CHEBI:57945"/>
        <dbReference type="ChEBI" id="CHEBI:132124"/>
    </reaction>
</comment>
<evidence type="ECO:0000256" key="3">
    <source>
        <dbReference type="ARBA" id="ARBA00022989"/>
    </source>
</evidence>
<feature type="transmembrane region" description="Helical" evidence="5">
    <location>
        <begin position="282"/>
        <end position="300"/>
    </location>
</feature>
<dbReference type="PANTHER" id="PTHR11432">
    <property type="entry name" value="NADH DEHYDROGENASE SUBUNIT 1"/>
    <property type="match status" value="1"/>
</dbReference>
<dbReference type="NCBIfam" id="NF004741">
    <property type="entry name" value="PRK06076.1-2"/>
    <property type="match status" value="1"/>
</dbReference>
<dbReference type="GO" id="GO:0003954">
    <property type="term" value="F:NADH dehydrogenase activity"/>
    <property type="evidence" value="ECO:0007669"/>
    <property type="project" value="TreeGrafter"/>
</dbReference>
<evidence type="ECO:0000256" key="6">
    <source>
        <dbReference type="RuleBase" id="RU000471"/>
    </source>
</evidence>
<accession>A0A7V8NN40</accession>
<evidence type="ECO:0000256" key="1">
    <source>
        <dbReference type="ARBA" id="ARBA00004141"/>
    </source>
</evidence>
<dbReference type="AlphaFoldDB" id="A0A7V8NN40"/>
<keyword evidence="5" id="KW-0830">Ubiquinone</keyword>
<feature type="transmembrane region" description="Helical" evidence="5">
    <location>
        <begin position="312"/>
        <end position="331"/>
    </location>
</feature>
<evidence type="ECO:0000256" key="4">
    <source>
        <dbReference type="ARBA" id="ARBA00023136"/>
    </source>
</evidence>
<dbReference type="Pfam" id="PF00146">
    <property type="entry name" value="NADHdh"/>
    <property type="match status" value="1"/>
</dbReference>
<dbReference type="InterPro" id="IPR001694">
    <property type="entry name" value="NADH_UbQ_OxRdtase_su1/FPO"/>
</dbReference>
<comment type="subunit">
    <text evidence="5">NDH-1 is composed of 14 different subunits. Subunits NuoA, H, J, K, L, M, N constitute the membrane sector of the complex.</text>
</comment>
<feature type="transmembrane region" description="Helical" evidence="5">
    <location>
        <begin position="6"/>
        <end position="25"/>
    </location>
</feature>
<keyword evidence="5" id="KW-1278">Translocase</keyword>
<feature type="transmembrane region" description="Helical" evidence="5">
    <location>
        <begin position="246"/>
        <end position="270"/>
    </location>
</feature>
<comment type="function">
    <text evidence="5">NDH-1 shuttles electrons from NADH, via FMN and iron-sulfur (Fe-S) centers, to quinones in the respiratory chain. The immediate electron acceptor for the enzyme in this species is believed to be ubiquinone. Couples the redox reaction to proton translocation (for every two electrons transferred, four hydrogen ions are translocated across the cytoplasmic membrane), and thus conserves the redox energy in a proton gradient. This subunit may bind ubiquinone.</text>
</comment>
<keyword evidence="5" id="KW-1003">Cell membrane</keyword>
<dbReference type="HAMAP" id="MF_01350">
    <property type="entry name" value="NDH1_NuoH"/>
    <property type="match status" value="1"/>
</dbReference>
<feature type="transmembrane region" description="Helical" evidence="5">
    <location>
        <begin position="71"/>
        <end position="94"/>
    </location>
</feature>
<dbReference type="Proteomes" id="UP000567293">
    <property type="component" value="Unassembled WGS sequence"/>
</dbReference>
<evidence type="ECO:0000256" key="2">
    <source>
        <dbReference type="ARBA" id="ARBA00022692"/>
    </source>
</evidence>
<dbReference type="PROSITE" id="PS00668">
    <property type="entry name" value="COMPLEX1_ND1_2"/>
    <property type="match status" value="1"/>
</dbReference>